<evidence type="ECO:0000313" key="1">
    <source>
        <dbReference type="EMBL" id="SDM76053.1"/>
    </source>
</evidence>
<dbReference type="Proteomes" id="UP000199107">
    <property type="component" value="Unassembled WGS sequence"/>
</dbReference>
<accession>A0A1G9VV65</accession>
<dbReference type="STRING" id="48727.SAMN05192555_1197"/>
<sequence length="186" mass="20149">MTKRPIDFLVDLNGKAPRNLRDSIRKVGNASHGFRSSWKSGEHQYAFETSQEAFAELDYIQNELLRQRDAAKNLANWAGSPLDSALQVAVGRICSPLSAPDESWFQNLTPGQGALPSTTPNSVLTLGMSLNKLKHRTTSVVNFALPATGGHMLYVLTEAGMGQPATLCEIDIDLFCTCCGSAANHV</sequence>
<dbReference type="EMBL" id="FNGH01000019">
    <property type="protein sequence ID" value="SDM76053.1"/>
    <property type="molecule type" value="Genomic_DNA"/>
</dbReference>
<protein>
    <submittedName>
        <fullName evidence="1">Uncharacterized protein</fullName>
    </submittedName>
</protein>
<organism evidence="1 2">
    <name type="scientific">Franzmannia pantelleriensis</name>
    <dbReference type="NCBI Taxonomy" id="48727"/>
    <lineage>
        <taxon>Bacteria</taxon>
        <taxon>Pseudomonadati</taxon>
        <taxon>Pseudomonadota</taxon>
        <taxon>Gammaproteobacteria</taxon>
        <taxon>Oceanospirillales</taxon>
        <taxon>Halomonadaceae</taxon>
        <taxon>Franzmannia</taxon>
    </lineage>
</organism>
<proteinExistence type="predicted"/>
<evidence type="ECO:0000313" key="2">
    <source>
        <dbReference type="Proteomes" id="UP000199107"/>
    </source>
</evidence>
<gene>
    <name evidence="1" type="ORF">SAMN05192555_1197</name>
</gene>
<reference evidence="2" key="1">
    <citation type="submission" date="2016-10" db="EMBL/GenBank/DDBJ databases">
        <authorList>
            <person name="Varghese N."/>
            <person name="Submissions S."/>
        </authorList>
    </citation>
    <scope>NUCLEOTIDE SEQUENCE [LARGE SCALE GENOMIC DNA]</scope>
    <source>
        <strain evidence="2">AAP</strain>
    </source>
</reference>
<keyword evidence="2" id="KW-1185">Reference proteome</keyword>
<dbReference type="AlphaFoldDB" id="A0A1G9VV65"/>
<name>A0A1G9VV65_9GAMM</name>